<sequence length="55" mass="6386">MGITIELIFQIFNTILIIAIPVCIYTVIKKLALNRKSIEQRITNIENKLDKLNEK</sequence>
<dbReference type="EMBL" id="JASKYM010000010">
    <property type="protein sequence ID" value="MDK2564698.1"/>
    <property type="molecule type" value="Genomic_DNA"/>
</dbReference>
<evidence type="ECO:0000313" key="3">
    <source>
        <dbReference type="EMBL" id="MDK2564698.1"/>
    </source>
</evidence>
<keyword evidence="2" id="KW-0472">Membrane</keyword>
<keyword evidence="2" id="KW-0812">Transmembrane</keyword>
<feature type="coiled-coil region" evidence="1">
    <location>
        <begin position="28"/>
        <end position="55"/>
    </location>
</feature>
<comment type="caution">
    <text evidence="3">The sequence shown here is derived from an EMBL/GenBank/DDBJ whole genome shotgun (WGS) entry which is preliminary data.</text>
</comment>
<accession>A0ABT7EF53</accession>
<name>A0ABT7EF53_9FIRM</name>
<evidence type="ECO:0000256" key="2">
    <source>
        <dbReference type="SAM" id="Phobius"/>
    </source>
</evidence>
<protein>
    <recommendedName>
        <fullName evidence="5">DUF4083 domain-containing protein</fullName>
    </recommendedName>
</protein>
<dbReference type="Proteomes" id="UP001301012">
    <property type="component" value="Unassembled WGS sequence"/>
</dbReference>
<feature type="transmembrane region" description="Helical" evidence="2">
    <location>
        <begin position="7"/>
        <end position="28"/>
    </location>
</feature>
<evidence type="ECO:0008006" key="5">
    <source>
        <dbReference type="Google" id="ProtNLM"/>
    </source>
</evidence>
<keyword evidence="1" id="KW-0175">Coiled coil</keyword>
<evidence type="ECO:0000256" key="1">
    <source>
        <dbReference type="SAM" id="Coils"/>
    </source>
</evidence>
<keyword evidence="2" id="KW-1133">Transmembrane helix</keyword>
<organism evidence="3 4">
    <name type="scientific">Romboutsia sedimentorum</name>
    <dbReference type="NCBI Taxonomy" id="1368474"/>
    <lineage>
        <taxon>Bacteria</taxon>
        <taxon>Bacillati</taxon>
        <taxon>Bacillota</taxon>
        <taxon>Clostridia</taxon>
        <taxon>Peptostreptococcales</taxon>
        <taxon>Peptostreptococcaceae</taxon>
        <taxon>Romboutsia</taxon>
    </lineage>
</organism>
<gene>
    <name evidence="3" type="ORF">QOZ84_14245</name>
</gene>
<proteinExistence type="predicted"/>
<dbReference type="RefSeq" id="WP_284133612.1">
    <property type="nucleotide sequence ID" value="NZ_JASKYM010000010.1"/>
</dbReference>
<keyword evidence="4" id="KW-1185">Reference proteome</keyword>
<reference evidence="3 4" key="1">
    <citation type="submission" date="2023-05" db="EMBL/GenBank/DDBJ databases">
        <title>Rombocin, a short stable natural nisin variant, displays selective antimicrobial activity against Listeria monocytogenes and employs dual mode of action to kill target bacterial strains.</title>
        <authorList>
            <person name="Wambui J."/>
            <person name="Stephan R."/>
            <person name="Kuipers O.P."/>
        </authorList>
    </citation>
    <scope>NUCLEOTIDE SEQUENCE [LARGE SCALE GENOMIC DNA]</scope>
    <source>
        <strain evidence="3 4">RC002</strain>
    </source>
</reference>
<evidence type="ECO:0000313" key="4">
    <source>
        <dbReference type="Proteomes" id="UP001301012"/>
    </source>
</evidence>